<evidence type="ECO:0008006" key="4">
    <source>
        <dbReference type="Google" id="ProtNLM"/>
    </source>
</evidence>
<evidence type="ECO:0000313" key="3">
    <source>
        <dbReference type="Proteomes" id="UP001159427"/>
    </source>
</evidence>
<proteinExistence type="predicted"/>
<feature type="non-terminal residue" evidence="2">
    <location>
        <position position="1"/>
    </location>
</feature>
<name>A0ABN8M4M5_9CNID</name>
<accession>A0ABN8M4M5</accession>
<protein>
    <recommendedName>
        <fullName evidence="4">Tesmin/TSO1-like CXC domain-containing protein</fullName>
    </recommendedName>
</protein>
<evidence type="ECO:0000256" key="1">
    <source>
        <dbReference type="SAM" id="MobiDB-lite"/>
    </source>
</evidence>
<feature type="region of interest" description="Disordered" evidence="1">
    <location>
        <begin position="389"/>
        <end position="408"/>
    </location>
</feature>
<dbReference type="Proteomes" id="UP001159427">
    <property type="component" value="Unassembled WGS sequence"/>
</dbReference>
<dbReference type="EMBL" id="CALNXI010000192">
    <property type="protein sequence ID" value="CAH3021708.1"/>
    <property type="molecule type" value="Genomic_DNA"/>
</dbReference>
<keyword evidence="3" id="KW-1185">Reference proteome</keyword>
<comment type="caution">
    <text evidence="2">The sequence shown here is derived from an EMBL/GenBank/DDBJ whole genome shotgun (WGS) entry which is preliminary data.</text>
</comment>
<reference evidence="2 3" key="1">
    <citation type="submission" date="2022-05" db="EMBL/GenBank/DDBJ databases">
        <authorList>
            <consortium name="Genoscope - CEA"/>
            <person name="William W."/>
        </authorList>
    </citation>
    <scope>NUCLEOTIDE SEQUENCE [LARGE SCALE GENOMIC DNA]</scope>
</reference>
<dbReference type="PANTHER" id="PTHR46704:SF1">
    <property type="entry name" value="TELOMERE LENGTH REGULATION PROTEIN TEL2 HOMOLOG"/>
    <property type="match status" value="1"/>
</dbReference>
<organism evidence="2 3">
    <name type="scientific">Porites evermanni</name>
    <dbReference type="NCBI Taxonomy" id="104178"/>
    <lineage>
        <taxon>Eukaryota</taxon>
        <taxon>Metazoa</taxon>
        <taxon>Cnidaria</taxon>
        <taxon>Anthozoa</taxon>
        <taxon>Hexacorallia</taxon>
        <taxon>Scleractinia</taxon>
        <taxon>Fungiina</taxon>
        <taxon>Poritidae</taxon>
        <taxon>Porites</taxon>
    </lineage>
</organism>
<evidence type="ECO:0000313" key="2">
    <source>
        <dbReference type="EMBL" id="CAH3021708.1"/>
    </source>
</evidence>
<gene>
    <name evidence="2" type="ORF">PEVE_00012518</name>
</gene>
<sequence length="1385" mass="155980">LRSKSLPFDSSKCLICGNRSYKKCKEMNNASSFDSRDAIKKAAEAIDDKRILHILSGVNDDLVAAEAKYHKSCFSSYTSKSNIKHRAFKEEKDESLFSVAFKEMASTIQSFLDNGRAYDMSSLLTMYQHILKSKGIDADSYTKHKLKLRMQSHFGDDIVFHQQFDKKKPELVYSSKISLQDVINSAALELHTSNKQVISDEANARNCIFEAAKIIKHEIKECKGISTRPLDVSDLNEDTVRRLVPNDLYWLLRWIIGPTLDIEDTSTIDDKKVLSIAQDIIHCSSNARVKTPKHVSLAMSTHHLTGSKQIIILLNRMGHCISYDEMKSVDASLATEVLAQSEQYDTVLPSNISPGSFIQMGSDNDDFNEETIDGKNTTHVTTMVVYQRKPFGPEPKPTVKGDHSQRRRSLQQDLANVYEIQDFSVVGRRPTTSSLVGKINMEWYDGSTNEFHKASSMDKVWSLVRMNPRTDAVITFDLAIYMKAKQIQWKASPEFENAVIRMGGFHIAINFLSVIGKIYAESGLEDLLVESGVYAAGSTSALLAGKQYNRGVRAHKLVVEAFFRLSWKAFEKWLLERPIEEQPRVAKEEMFSAINDCRKAIKGPFNQLLDNIDKFQSKAKDAISLFEQFKQESRTKSSLFAFWDDYCTIVNILLQFIKAERTGDWGLHLAATAKMLPYFFSMDRQNYARWIPVYLADMKELPRKHPEVHKEFTEGNHAISRSDNQPFAKVWTDMALEQSINADSKSKGGVVGITHNQSALQRWFLTAHERASVTTALKEMYAIRDSDRMGTHKESQPKRVQRDEEDVKKLIACFSSNLMTNPFECDADNQLLNIATGVVLPPESAQRLLESTEIGKKNMEAFIQDRLNTNKVSFWEPLKQLKIKTFASTKKKITLKSTNEKVISIDADRNLFGRLLIVANSREVNLRDVLAYELSPVPLSLAHCDGSLRKTTKSVLMSVLEEKVRVSARLPVEPQDTKSIHLIDGMAVVQTMKSGNASTFGELANKFYAIATEPLLQNGCDRVDIVFDQYRDMSIKSHERSRRGSSSALEVKINSPSTPVPKQWAKYISNPRNKTNLCTFLTQALSELGKKKLPQGKCLVIGGGCSDGESSLHIRRDHPTVTLSDLQANHEEADTRLLFHAKHASQPDSRIIIHSPDTDVLVLGISFYDELGCKELWLRTGSKDRSDATSAFAGVGKKRAYNILEDSEVHQESLSQLGQITLTEDEIKQCVKFVFSLYPTTKKTPSSLDELRYLLFCQKRQKSEALPPTSDSFIQHLKRANYQVLVWRKSLVGNQDLPEPQCSGWKEEDGVLCPILMTSNPAPESIIELTTCNCKKSLCRSTCSCANNGLCCTEACFCMAEPGSCLNPHSNTYQDSDSEEEDDTP</sequence>
<dbReference type="PANTHER" id="PTHR46704">
    <property type="entry name" value="CXC DOMAIN-CONTAINING PROTEIN-RELATED"/>
    <property type="match status" value="1"/>
</dbReference>